<dbReference type="FunFam" id="1.10.600.10:FF:000009">
    <property type="entry name" value="Geranylgeranyl pyrophosphate synthase"/>
    <property type="match status" value="1"/>
</dbReference>
<dbReference type="PROSITE" id="PS50268">
    <property type="entry name" value="CADHERIN_2"/>
    <property type="match status" value="1"/>
</dbReference>
<dbReference type="Gene3D" id="1.10.600.10">
    <property type="entry name" value="Farnesyl Diphosphate Synthase"/>
    <property type="match status" value="1"/>
</dbReference>
<dbReference type="PROSITE" id="PS00444">
    <property type="entry name" value="POLYPRENYL_SYNTHASE_2"/>
    <property type="match status" value="1"/>
</dbReference>
<dbReference type="PROSITE" id="PS00723">
    <property type="entry name" value="POLYPRENYL_SYNTHASE_1"/>
    <property type="match status" value="1"/>
</dbReference>
<dbReference type="CDD" id="cd00685">
    <property type="entry name" value="Trans_IPPS_HT"/>
    <property type="match status" value="1"/>
</dbReference>
<keyword evidence="5" id="KW-0414">Isoprene biosynthesis</keyword>
<dbReference type="Gene3D" id="2.60.40.60">
    <property type="entry name" value="Cadherins"/>
    <property type="match status" value="1"/>
</dbReference>
<feature type="transmembrane region" description="Helical" evidence="8">
    <location>
        <begin position="220"/>
        <end position="240"/>
    </location>
</feature>
<evidence type="ECO:0000256" key="2">
    <source>
        <dbReference type="ARBA" id="ARBA00006706"/>
    </source>
</evidence>
<gene>
    <name evidence="10" type="ORF">TSAR_010500</name>
</gene>
<dbReference type="InterPro" id="IPR000092">
    <property type="entry name" value="Polyprenyl_synt"/>
</dbReference>
<evidence type="ECO:0000256" key="1">
    <source>
        <dbReference type="ARBA" id="ARBA00001946"/>
    </source>
</evidence>
<comment type="cofactor">
    <cofactor evidence="1">
        <name>Mg(2+)</name>
        <dbReference type="ChEBI" id="CHEBI:18420"/>
    </cofactor>
</comment>
<sequence>MQIDMDCQLSDNTPPTVYLNRNWVLKETDPVGYVVERVRAEDNDQGELIYGLEPSTLNYNGNAEPQRPLPFAINSTTGVIYLNETLKGRGGQHMSLYVTVSNGIVPAKAEVYVNIQRAAGSKTGPTRSPFSNQPGNGGLIRPPILRLPSLTIPASSSQSQPQQPPSRTRLKPESASSSPGTSTSLDDRRDDAANDLETPALSSKVEPSEAPPSQDITMTLVPIAAVCALVFGLGMGVWSLRKRICASRKSKEQNKEHTSVSVSTISNDPSLDLKRWRSPKVANNRYEVWDKEAKPGARIKRDDKWEFPRHRLKKLLQPFTYILQVPGKQIRGKLAHAFNYWLKIPVEKLQAVGDITQMLHNSSLLIDDIQDNSILRRGIPVAHSIYGVASTINAANYVLFIALERVISLNHPEATQVYTEQLLELHRGQGMEIYWRDNFICPSEAEYRTMTIRKTGGLFNLAVRLMQLFSDCKEDFTPLAGILGLYFQIRDDYCNLCLQEYTENKSYCEDLSEGKFSFPIVHAIQSNADDGQVLNILRQRTKNVEVKRYCVNLLDKFGSFAYTRQILSDLDKQARQEVERLGGNPYLMAVLDELLAWKKGKNSSSET</sequence>
<dbReference type="AlphaFoldDB" id="A0A232FJ81"/>
<dbReference type="GO" id="GO:0120531">
    <property type="term" value="F:prenyl diphosphate synthase activity"/>
    <property type="evidence" value="ECO:0007669"/>
    <property type="project" value="UniProtKB-ARBA"/>
</dbReference>
<evidence type="ECO:0000256" key="8">
    <source>
        <dbReference type="SAM" id="Phobius"/>
    </source>
</evidence>
<dbReference type="OrthoDB" id="6921389at2759"/>
<dbReference type="InterPro" id="IPR033749">
    <property type="entry name" value="Polyprenyl_synt_CS"/>
</dbReference>
<comment type="similarity">
    <text evidence="2">Belongs to the FPP/GGPP synthase family.</text>
</comment>
<dbReference type="GO" id="GO:0008299">
    <property type="term" value="P:isoprenoid biosynthetic process"/>
    <property type="evidence" value="ECO:0007669"/>
    <property type="project" value="UniProtKB-KW"/>
</dbReference>
<accession>A0A232FJ81</accession>
<dbReference type="STRING" id="543379.A0A232FJ81"/>
<dbReference type="SFLD" id="SFLDS00005">
    <property type="entry name" value="Isoprenoid_Synthase_Type_I"/>
    <property type="match status" value="1"/>
</dbReference>
<feature type="domain" description="Cadherin" evidence="9">
    <location>
        <begin position="25"/>
        <end position="127"/>
    </location>
</feature>
<evidence type="ECO:0000313" key="11">
    <source>
        <dbReference type="Proteomes" id="UP000215335"/>
    </source>
</evidence>
<keyword evidence="8" id="KW-1133">Transmembrane helix</keyword>
<keyword evidence="4" id="KW-0460">Magnesium</keyword>
<comment type="caution">
    <text evidence="10">The sequence shown here is derived from an EMBL/GenBank/DDBJ whole genome shotgun (WGS) entry which is preliminary data.</text>
</comment>
<evidence type="ECO:0000313" key="10">
    <source>
        <dbReference type="EMBL" id="OXU30804.1"/>
    </source>
</evidence>
<keyword evidence="8" id="KW-0812">Transmembrane</keyword>
<evidence type="ECO:0000256" key="7">
    <source>
        <dbReference type="SAM" id="MobiDB-lite"/>
    </source>
</evidence>
<dbReference type="Pfam" id="PF00348">
    <property type="entry name" value="polyprenyl_synt"/>
    <property type="match status" value="1"/>
</dbReference>
<feature type="region of interest" description="Disordered" evidence="7">
    <location>
        <begin position="120"/>
        <end position="190"/>
    </location>
</feature>
<evidence type="ECO:0000256" key="4">
    <source>
        <dbReference type="ARBA" id="ARBA00022842"/>
    </source>
</evidence>
<dbReference type="InterPro" id="IPR015919">
    <property type="entry name" value="Cadherin-like_sf"/>
</dbReference>
<dbReference type="GO" id="GO:0042811">
    <property type="term" value="P:pheromone biosynthetic process"/>
    <property type="evidence" value="ECO:0007669"/>
    <property type="project" value="UniProtKB-ARBA"/>
</dbReference>
<feature type="compositionally biased region" description="Low complexity" evidence="7">
    <location>
        <begin position="139"/>
        <end position="161"/>
    </location>
</feature>
<dbReference type="CDD" id="cd11304">
    <property type="entry name" value="Cadherin_repeat"/>
    <property type="match status" value="1"/>
</dbReference>
<dbReference type="GO" id="GO:0005509">
    <property type="term" value="F:calcium ion binding"/>
    <property type="evidence" value="ECO:0007669"/>
    <property type="project" value="UniProtKB-UniRule"/>
</dbReference>
<dbReference type="Proteomes" id="UP000215335">
    <property type="component" value="Unassembled WGS sequence"/>
</dbReference>
<keyword evidence="11" id="KW-1185">Reference proteome</keyword>
<reference evidence="10 11" key="1">
    <citation type="journal article" date="2017" name="Curr. Biol.">
        <title>The Evolution of Venom by Co-option of Single-Copy Genes.</title>
        <authorList>
            <person name="Martinson E.O."/>
            <person name="Mrinalini"/>
            <person name="Kelkar Y.D."/>
            <person name="Chang C.H."/>
            <person name="Werren J.H."/>
        </authorList>
    </citation>
    <scope>NUCLEOTIDE SEQUENCE [LARGE SCALE GENOMIC DNA]</scope>
    <source>
        <strain evidence="10 11">Alberta</strain>
        <tissue evidence="10">Whole body</tissue>
    </source>
</reference>
<evidence type="ECO:0000256" key="6">
    <source>
        <dbReference type="PROSITE-ProRule" id="PRU00043"/>
    </source>
</evidence>
<dbReference type="InterPro" id="IPR002126">
    <property type="entry name" value="Cadherin-like_dom"/>
</dbReference>
<dbReference type="PANTHER" id="PTHR12001:SF44">
    <property type="entry name" value="GERANYLGERANYL PYROPHOSPHATE SYNTHASE"/>
    <property type="match status" value="1"/>
</dbReference>
<evidence type="ECO:0000259" key="9">
    <source>
        <dbReference type="PROSITE" id="PS50268"/>
    </source>
</evidence>
<keyword evidence="6" id="KW-0106">Calcium</keyword>
<dbReference type="SUPFAM" id="SSF48576">
    <property type="entry name" value="Terpenoid synthases"/>
    <property type="match status" value="1"/>
</dbReference>
<keyword evidence="3" id="KW-0479">Metal-binding</keyword>
<dbReference type="EMBL" id="NNAY01000117">
    <property type="protein sequence ID" value="OXU30804.1"/>
    <property type="molecule type" value="Genomic_DNA"/>
</dbReference>
<dbReference type="PANTHER" id="PTHR12001">
    <property type="entry name" value="GERANYLGERANYL PYROPHOSPHATE SYNTHASE"/>
    <property type="match status" value="1"/>
</dbReference>
<feature type="compositionally biased region" description="Low complexity" evidence="7">
    <location>
        <begin position="174"/>
        <end position="184"/>
    </location>
</feature>
<protein>
    <recommendedName>
        <fullName evidence="9">Cadherin domain-containing protein</fullName>
    </recommendedName>
</protein>
<dbReference type="InterPro" id="IPR008949">
    <property type="entry name" value="Isoprenoid_synthase_dom_sf"/>
</dbReference>
<name>A0A232FJ81_9HYME</name>
<organism evidence="10 11">
    <name type="scientific">Trichomalopsis sarcophagae</name>
    <dbReference type="NCBI Taxonomy" id="543379"/>
    <lineage>
        <taxon>Eukaryota</taxon>
        <taxon>Metazoa</taxon>
        <taxon>Ecdysozoa</taxon>
        <taxon>Arthropoda</taxon>
        <taxon>Hexapoda</taxon>
        <taxon>Insecta</taxon>
        <taxon>Pterygota</taxon>
        <taxon>Neoptera</taxon>
        <taxon>Endopterygota</taxon>
        <taxon>Hymenoptera</taxon>
        <taxon>Apocrita</taxon>
        <taxon>Proctotrupomorpha</taxon>
        <taxon>Chalcidoidea</taxon>
        <taxon>Pteromalidae</taxon>
        <taxon>Pteromalinae</taxon>
        <taxon>Trichomalopsis</taxon>
    </lineage>
</organism>
<proteinExistence type="inferred from homology"/>
<dbReference type="GO" id="GO:0007156">
    <property type="term" value="P:homophilic cell adhesion via plasma membrane adhesion molecules"/>
    <property type="evidence" value="ECO:0007669"/>
    <property type="project" value="InterPro"/>
</dbReference>
<dbReference type="SUPFAM" id="SSF49313">
    <property type="entry name" value="Cadherin-like"/>
    <property type="match status" value="1"/>
</dbReference>
<evidence type="ECO:0000256" key="5">
    <source>
        <dbReference type="ARBA" id="ARBA00023229"/>
    </source>
</evidence>
<keyword evidence="8" id="KW-0472">Membrane</keyword>
<evidence type="ECO:0000256" key="3">
    <source>
        <dbReference type="ARBA" id="ARBA00022723"/>
    </source>
</evidence>
<feature type="compositionally biased region" description="Polar residues" evidence="7">
    <location>
        <begin position="123"/>
        <end position="134"/>
    </location>
</feature>
<dbReference type="GO" id="GO:0016020">
    <property type="term" value="C:membrane"/>
    <property type="evidence" value="ECO:0007669"/>
    <property type="project" value="InterPro"/>
</dbReference>